<accession>A0A8T2Q7W0</accession>
<protein>
    <submittedName>
        <fullName evidence="2">Uncharacterized protein</fullName>
    </submittedName>
</protein>
<feature type="compositionally biased region" description="Polar residues" evidence="1">
    <location>
        <begin position="955"/>
        <end position="965"/>
    </location>
</feature>
<feature type="compositionally biased region" description="Basic and acidic residues" evidence="1">
    <location>
        <begin position="900"/>
        <end position="916"/>
    </location>
</feature>
<gene>
    <name evidence="2" type="ORF">KP509_37G032800</name>
</gene>
<keyword evidence="3" id="KW-1185">Reference proteome</keyword>
<reference evidence="2" key="1">
    <citation type="submission" date="2021-08" db="EMBL/GenBank/DDBJ databases">
        <title>WGS assembly of Ceratopteris richardii.</title>
        <authorList>
            <person name="Marchant D.B."/>
            <person name="Chen G."/>
            <person name="Jenkins J."/>
            <person name="Shu S."/>
            <person name="Leebens-Mack J."/>
            <person name="Grimwood J."/>
            <person name="Schmutz J."/>
            <person name="Soltis P."/>
            <person name="Soltis D."/>
            <person name="Chen Z.-H."/>
        </authorList>
    </citation>
    <scope>NUCLEOTIDE SEQUENCE</scope>
    <source>
        <strain evidence="2">Whitten #5841</strain>
        <tissue evidence="2">Leaf</tissue>
    </source>
</reference>
<comment type="caution">
    <text evidence="2">The sequence shown here is derived from an EMBL/GenBank/DDBJ whole genome shotgun (WGS) entry which is preliminary data.</text>
</comment>
<feature type="compositionally biased region" description="Basic and acidic residues" evidence="1">
    <location>
        <begin position="972"/>
        <end position="1039"/>
    </location>
</feature>
<feature type="region of interest" description="Disordered" evidence="1">
    <location>
        <begin position="663"/>
        <end position="707"/>
    </location>
</feature>
<proteinExistence type="predicted"/>
<feature type="region of interest" description="Disordered" evidence="1">
    <location>
        <begin position="90"/>
        <end position="112"/>
    </location>
</feature>
<dbReference type="AlphaFoldDB" id="A0A8T2Q7W0"/>
<organism evidence="2 3">
    <name type="scientific">Ceratopteris richardii</name>
    <name type="common">Triangle waterfern</name>
    <dbReference type="NCBI Taxonomy" id="49495"/>
    <lineage>
        <taxon>Eukaryota</taxon>
        <taxon>Viridiplantae</taxon>
        <taxon>Streptophyta</taxon>
        <taxon>Embryophyta</taxon>
        <taxon>Tracheophyta</taxon>
        <taxon>Polypodiopsida</taxon>
        <taxon>Polypodiidae</taxon>
        <taxon>Polypodiales</taxon>
        <taxon>Pteridineae</taxon>
        <taxon>Pteridaceae</taxon>
        <taxon>Parkerioideae</taxon>
        <taxon>Ceratopteris</taxon>
    </lineage>
</organism>
<feature type="region of interest" description="Disordered" evidence="1">
    <location>
        <begin position="754"/>
        <end position="1063"/>
    </location>
</feature>
<dbReference type="OMA" id="ENADARC"/>
<dbReference type="EMBL" id="CM035442">
    <property type="protein sequence ID" value="KAH7279714.1"/>
    <property type="molecule type" value="Genomic_DNA"/>
</dbReference>
<sequence length="1063" mass="118699">MDHSVSIKWPVASFQSGGHVLKKSHILDSGMKNIQIKVESQSMKTDRLKGMPHAPGLSASDPDSVQVEITNNRRKSVDSPAIVPIKKRRIQIQEASRSPSPPPSLSSCASTPGSVLKGEVVSVDVHSISSLIAVPIPECASPCCPTEGLELHPPVRGDDETKMRDKAEAIMVDKLDTHEHPAEIMNESDDVDNGNPTSEGLLESAYGQSLKDVVIDCIHIRMKVDGDLDLPESGGIDRDDRSNWDLNTNMEAWDALAEKVGHIAQPRNATTISSCLPRINTTGNTQEQSYDMHLGEHLKEVPECGNTGQEHGEQEFEGNKPCVEDNQHFEAGALEKLEMLNPCGEKQDLCEGKNMEGEVVEKPNPDVEENQDTLEETLEKPELVDQVVDDPETVEHHTRNVEMEDDMEGLEKGKLFFENVEPRYIEKEDTSSSLEHLDSEWNGTERADLCESGRPFYDADSPVNQDNLQRSSMAVCTRDDTPSKPKFVKQARTSNDDAEVFNYEPEFEEHVDYGDSDCRDPDDLGVDVDEKNSMQVESAWKEEEYDMQSPKVIAYYDDNLNMDEIVKSDLSNAKPHSPGPSPERHMPAGRSRATGWDQLPEGFDSAEEALRAAKDGAAWRGRVWNTSAGRGPSHAARRFGHAISMHNSMRDGPSCARGDDFFEDRHGDDHSYDRDRYRNGRRVDDSYSVRGRETPRRPGSFGRGRGGGWMDSQPGHMNQWGPGRARPGFNGPSMTGAAATRGDNGGFVRALDGTMSKHGMGPGRGVRSTITGGRGGRAGQIRGPPVDIDSEVHYPLRKSSGTDRTGGLGNGFETRYAGNMHDRGRRRVIDRRGGGMDSRSLSPRRQHPLDHRSMVSQVSSGMRFDSRVERSGTPPFSRSGGLSEYKGTRNHHSPPSSRWSSDKRESDSYQDRDFKRPLSRSRVPAQRTSPHAVHGSSLNDERGHQVLGGNRHSPLKNSLTSVQLQESEDDTLESRLCKRPEDDDARRAGFIAKDDGDYRRMSPSRENDREERGSFYRKERDKYDEQRRDFYHYPSRDNRFLGGHKYLNTRTDDDAAPRRRRPL</sequence>
<feature type="compositionally biased region" description="Basic and acidic residues" evidence="1">
    <location>
        <begin position="663"/>
        <end position="696"/>
    </location>
</feature>
<evidence type="ECO:0000313" key="2">
    <source>
        <dbReference type="EMBL" id="KAH7279718.1"/>
    </source>
</evidence>
<dbReference type="OrthoDB" id="1939003at2759"/>
<dbReference type="EMBL" id="CM035442">
    <property type="protein sequence ID" value="KAH7279718.1"/>
    <property type="molecule type" value="Genomic_DNA"/>
</dbReference>
<feature type="region of interest" description="Disordered" evidence="1">
    <location>
        <begin position="570"/>
        <end position="591"/>
    </location>
</feature>
<evidence type="ECO:0000256" key="1">
    <source>
        <dbReference type="SAM" id="MobiDB-lite"/>
    </source>
</evidence>
<name>A0A8T2Q7W0_CERRI</name>
<evidence type="ECO:0000313" key="3">
    <source>
        <dbReference type="Proteomes" id="UP000825935"/>
    </source>
</evidence>
<dbReference type="Proteomes" id="UP000825935">
    <property type="component" value="Chromosome 37"/>
</dbReference>